<feature type="non-terminal residue" evidence="1">
    <location>
        <position position="232"/>
    </location>
</feature>
<evidence type="ECO:0000313" key="1">
    <source>
        <dbReference type="EMBL" id="SVE51695.1"/>
    </source>
</evidence>
<dbReference type="AlphaFoldDB" id="A0A383E5N6"/>
<proteinExistence type="predicted"/>
<organism evidence="1">
    <name type="scientific">marine metagenome</name>
    <dbReference type="NCBI Taxonomy" id="408172"/>
    <lineage>
        <taxon>unclassified sequences</taxon>
        <taxon>metagenomes</taxon>
        <taxon>ecological metagenomes</taxon>
    </lineage>
</organism>
<protein>
    <submittedName>
        <fullName evidence="1">Uncharacterized protein</fullName>
    </submittedName>
</protein>
<reference evidence="1" key="1">
    <citation type="submission" date="2018-05" db="EMBL/GenBank/DDBJ databases">
        <authorList>
            <person name="Lanie J.A."/>
            <person name="Ng W.-L."/>
            <person name="Kazmierczak K.M."/>
            <person name="Andrzejewski T.M."/>
            <person name="Davidsen T.M."/>
            <person name="Wayne K.J."/>
            <person name="Tettelin H."/>
            <person name="Glass J.I."/>
            <person name="Rusch D."/>
            <person name="Podicherti R."/>
            <person name="Tsui H.-C.T."/>
            <person name="Winkler M.E."/>
        </authorList>
    </citation>
    <scope>NUCLEOTIDE SEQUENCE</scope>
</reference>
<name>A0A383E5N6_9ZZZZ</name>
<gene>
    <name evidence="1" type="ORF">METZ01_LOCUS504549</name>
</gene>
<feature type="non-terminal residue" evidence="1">
    <location>
        <position position="1"/>
    </location>
</feature>
<dbReference type="EMBL" id="UINC01222773">
    <property type="protein sequence ID" value="SVE51695.1"/>
    <property type="molecule type" value="Genomic_DNA"/>
</dbReference>
<sequence length="232" mass="26369">PQRTRKVVDYKEKVYRYKNVTKTVSREIPIYKYHTEQKEVYRTQKIGTGSAAISVRKKVKVNVQVRGKQIGTKKNTHTYNQLVRDEKGSIERTHRIPQYGPGGPDIWRAYQWGHNALVAYALIKAGANPTDDLILKPLENLRNVYLSYGFPDQTWDLSWSIAAFAESEQVHLQELATMMARKLASGSVQKKPGLGLWGPVCLDIPLLGKAMDTMISAGLDFAKYKQKFAEKK</sequence>
<accession>A0A383E5N6</accession>